<evidence type="ECO:0000313" key="3">
    <source>
        <dbReference type="Proteomes" id="UP000214365"/>
    </source>
</evidence>
<keyword evidence="1" id="KW-0812">Transmembrane</keyword>
<dbReference type="STRING" id="1441469.A0A225B3I0"/>
<name>A0A225B3I0_TALAT</name>
<feature type="transmembrane region" description="Helical" evidence="1">
    <location>
        <begin position="1044"/>
        <end position="1064"/>
    </location>
</feature>
<dbReference type="RefSeq" id="XP_020122690.1">
    <property type="nucleotide sequence ID" value="XM_020264260.1"/>
</dbReference>
<evidence type="ECO:0008006" key="4">
    <source>
        <dbReference type="Google" id="ProtNLM"/>
    </source>
</evidence>
<dbReference type="Proteomes" id="UP000214365">
    <property type="component" value="Unassembled WGS sequence"/>
</dbReference>
<evidence type="ECO:0000256" key="1">
    <source>
        <dbReference type="SAM" id="Phobius"/>
    </source>
</evidence>
<feature type="transmembrane region" description="Helical" evidence="1">
    <location>
        <begin position="1076"/>
        <end position="1096"/>
    </location>
</feature>
<dbReference type="OrthoDB" id="4360803at2759"/>
<feature type="transmembrane region" description="Helical" evidence="1">
    <location>
        <begin position="859"/>
        <end position="879"/>
    </location>
</feature>
<feature type="transmembrane region" description="Helical" evidence="1">
    <location>
        <begin position="828"/>
        <end position="847"/>
    </location>
</feature>
<dbReference type="PANTHER" id="PTHR39596">
    <property type="match status" value="1"/>
</dbReference>
<reference evidence="2 3" key="1">
    <citation type="submission" date="2015-06" db="EMBL/GenBank/DDBJ databases">
        <title>Talaromyces atroroseus IBT 11181 draft genome.</title>
        <authorList>
            <person name="Rasmussen K.B."/>
            <person name="Rasmussen S."/>
            <person name="Petersen B."/>
            <person name="Sicheritz-Ponten T."/>
            <person name="Mortensen U.H."/>
            <person name="Thrane U."/>
        </authorList>
    </citation>
    <scope>NUCLEOTIDE SEQUENCE [LARGE SCALE GENOMIC DNA]</scope>
    <source>
        <strain evidence="2 3">IBT 11181</strain>
    </source>
</reference>
<dbReference type="GeneID" id="31001895"/>
<keyword evidence="1" id="KW-1133">Transmembrane helix</keyword>
<gene>
    <name evidence="2" type="ORF">UA08_02140</name>
</gene>
<evidence type="ECO:0000313" key="2">
    <source>
        <dbReference type="EMBL" id="OKL62569.1"/>
    </source>
</evidence>
<dbReference type="AlphaFoldDB" id="A0A225B3I0"/>
<proteinExistence type="predicted"/>
<keyword evidence="1" id="KW-0472">Membrane</keyword>
<feature type="transmembrane region" description="Helical" evidence="1">
    <location>
        <begin position="1011"/>
        <end position="1032"/>
    </location>
</feature>
<organism evidence="2 3">
    <name type="scientific">Talaromyces atroroseus</name>
    <dbReference type="NCBI Taxonomy" id="1441469"/>
    <lineage>
        <taxon>Eukaryota</taxon>
        <taxon>Fungi</taxon>
        <taxon>Dikarya</taxon>
        <taxon>Ascomycota</taxon>
        <taxon>Pezizomycotina</taxon>
        <taxon>Eurotiomycetes</taxon>
        <taxon>Eurotiomycetidae</taxon>
        <taxon>Eurotiales</taxon>
        <taxon>Trichocomaceae</taxon>
        <taxon>Talaromyces</taxon>
        <taxon>Talaromyces sect. Trachyspermi</taxon>
    </lineage>
</organism>
<keyword evidence="3" id="KW-1185">Reference proteome</keyword>
<dbReference type="EMBL" id="LFMY01000003">
    <property type="protein sequence ID" value="OKL62569.1"/>
    <property type="molecule type" value="Genomic_DNA"/>
</dbReference>
<feature type="transmembrane region" description="Helical" evidence="1">
    <location>
        <begin position="1128"/>
        <end position="1146"/>
    </location>
</feature>
<accession>A0A225B3I0</accession>
<comment type="caution">
    <text evidence="2">The sequence shown here is derived from an EMBL/GenBank/DDBJ whole genome shotgun (WGS) entry which is preliminary data.</text>
</comment>
<sequence length="1158" mass="131341">MEHLESILDATDRLVTFEIPYISSDYDLGEFTEFGSRLGYQSIRELFQLHEQDPNSFVGLLQRWLYFGLLREVFGTYLVISDFIIIKESRELISTTQLPRYCQGWLQRSSHLPQSDLQRLWNNISFAARLSSRLDKYSESQKCHEAQLIVFSIKLLIDTLAVTVEPIVKAFVDPFAIVTKPETSTFLLAYLVEQRWCPCRLASISRELPTQALYPLTACKASDFIGSDHEDCTKQVCRLDNLPSYPAQHTQTCLCHNCPLVEVPVDKIAAIYRDGDVPVLSCTIDSYTGGISVGVLASHNCRSFTAISHVWSDGLGNDTANALHECQLTDVVQQVRRLQDMLDNGPSGSQASLVEGRLPFLDASNSHHPAYFWLDTLCIPLDKKARQIAIGRIDWTFAAAKAVLVRERSIRHLPLVDMPLLKLAVHMRCLKWLTRCWTLVEGIASWKIYLEFADRAYNLTELRAHLENFESQKPRVLMPTPVGYDDPIRLESNSTTLEIVRYEQYLQGFSEAVLSWGSEYKSVLSREIRHDLMACFNVLDLAKEGKPSFVTAWNTLLYRSTTKLQDVPGILAVANSISIRDIIQLDYSQRLKAIINTFSEIPASLLFNDGPKYDHEPKNKWVPSQIHGGRPLSDKPSVRTYQEGRMVGPLYTSAFRALVFPATALGEFDLATESCVCSSSSITSRAVAQEQLHLRVELSHARPNQTDQQWCLVLPADFMIDGYLATTASIAFCATIQKMHIEKEVEESFDGAMYQRYTKNALVTWDMTAKVTVAPRVSTNVTTINARELTAELLYVECDMQNWASPEALVSSLTREQTADLHDRILKLKITAVIIIFLSLSVGLGLLNSDSVTKASVGVKVGVSAVLIVFILAFFLWTISVRTSTRINYEPDTRTHEEWSALFLDPELRAAQSWQYRFERWLRRKTHRSHNDCAQQASGGGQGVQELESQLSERPQPAAALNTINKFFTVFSAVMSMEEKISLVRLMLCFTELGLLACIDHALAGYTLQQVAVALTFLPVIVSLFLIPIQWAYRNINVLQKRTIMTSIFRMVVWLIHMGVLLWVVRSPLLKRFRSVGLAAVVLAGLQPLLILWVLIDRQFVWFAEQWKKSPLTYYDIFEMSHHEEDDLAGNFFFAALRVLIWHPLCNSWKRSRSRKTP</sequence>
<protein>
    <recommendedName>
        <fullName evidence="4">Heterokaryon incompatibility domain-containing protein</fullName>
    </recommendedName>
</protein>
<dbReference type="PANTHER" id="PTHR39596:SF2">
    <property type="entry name" value="HET DOMAIN PROTEIN (AFU_ORTHOLOGUE AFUA_1G17550)-RELATED"/>
    <property type="match status" value="1"/>
</dbReference>